<keyword evidence="3 6" id="KW-0812">Transmembrane</keyword>
<dbReference type="EMBL" id="JAVLVU010000001">
    <property type="protein sequence ID" value="MDT3403656.1"/>
    <property type="molecule type" value="Genomic_DNA"/>
</dbReference>
<keyword evidence="4 6" id="KW-1133">Transmembrane helix</keyword>
<organism evidence="7 8">
    <name type="scientific">Mucilaginibacter terrae</name>
    <dbReference type="NCBI Taxonomy" id="1955052"/>
    <lineage>
        <taxon>Bacteria</taxon>
        <taxon>Pseudomonadati</taxon>
        <taxon>Bacteroidota</taxon>
        <taxon>Sphingobacteriia</taxon>
        <taxon>Sphingobacteriales</taxon>
        <taxon>Sphingobacteriaceae</taxon>
        <taxon>Mucilaginibacter</taxon>
    </lineage>
</organism>
<keyword evidence="5 6" id="KW-0472">Membrane</keyword>
<evidence type="ECO:0000256" key="4">
    <source>
        <dbReference type="ARBA" id="ARBA00022989"/>
    </source>
</evidence>
<keyword evidence="8" id="KW-1185">Reference proteome</keyword>
<comment type="subcellular location">
    <subcellularLocation>
        <location evidence="1">Cell membrane</location>
        <topology evidence="1">Multi-pass membrane protein</topology>
    </subcellularLocation>
</comment>
<keyword evidence="2" id="KW-1003">Cell membrane</keyword>
<name>A0ABU3GW17_9SPHI</name>
<evidence type="ECO:0000256" key="3">
    <source>
        <dbReference type="ARBA" id="ARBA00022692"/>
    </source>
</evidence>
<evidence type="ECO:0000256" key="1">
    <source>
        <dbReference type="ARBA" id="ARBA00004651"/>
    </source>
</evidence>
<proteinExistence type="predicted"/>
<comment type="caution">
    <text evidence="7">The sequence shown here is derived from an EMBL/GenBank/DDBJ whole genome shotgun (WGS) entry which is preliminary data.</text>
</comment>
<evidence type="ECO:0000256" key="6">
    <source>
        <dbReference type="SAM" id="Phobius"/>
    </source>
</evidence>
<feature type="transmembrane region" description="Helical" evidence="6">
    <location>
        <begin position="17"/>
        <end position="36"/>
    </location>
</feature>
<evidence type="ECO:0008006" key="9">
    <source>
        <dbReference type="Google" id="ProtNLM"/>
    </source>
</evidence>
<evidence type="ECO:0000313" key="7">
    <source>
        <dbReference type="EMBL" id="MDT3403656.1"/>
    </source>
</evidence>
<feature type="transmembrane region" description="Helical" evidence="6">
    <location>
        <begin position="57"/>
        <end position="76"/>
    </location>
</feature>
<evidence type="ECO:0000256" key="2">
    <source>
        <dbReference type="ARBA" id="ARBA00022475"/>
    </source>
</evidence>
<evidence type="ECO:0000313" key="8">
    <source>
        <dbReference type="Proteomes" id="UP001258315"/>
    </source>
</evidence>
<gene>
    <name evidence="7" type="ORF">QE417_002728</name>
</gene>
<dbReference type="Proteomes" id="UP001258315">
    <property type="component" value="Unassembled WGS sequence"/>
</dbReference>
<evidence type="ECO:0000256" key="5">
    <source>
        <dbReference type="ARBA" id="ARBA00023136"/>
    </source>
</evidence>
<dbReference type="InterPro" id="IPR022791">
    <property type="entry name" value="L-PG_synthase/AglD"/>
</dbReference>
<protein>
    <recommendedName>
        <fullName evidence="9">Flippase-like domain-containing protein</fullName>
    </recommendedName>
</protein>
<feature type="transmembrane region" description="Helical" evidence="6">
    <location>
        <begin position="130"/>
        <end position="162"/>
    </location>
</feature>
<feature type="transmembrane region" description="Helical" evidence="6">
    <location>
        <begin position="297"/>
        <end position="323"/>
    </location>
</feature>
<sequence>MHKIISVQIVTGSAKKWISWIIKAVLVTLTFVFVYRRLTNSEGLKHFTDIITQVNRTWAILAVSLIVVLMVFNYLLEAMKWRYLTHKWAPITMWQSIESIFCGLSLAIFTPNRWGEFGGRVMFLPPRRRVHGVFAMAVGTFGQLVVTCVAGTAALLWFIYYFLHINQWVYIAMLTTGVGFMVLMLIFYFNVRWVVFLLNSIPFLKKYHRFFDVMKRYRFKELLHVMGYCVARFATYSFQYYIIMHLLVPEIAMYKILLLTFVFFFIQSVLPTIDIVDIGVRSATADKLFEYVTHQHIAVMAAVALIWFTNLIVPAILGSVFVFKLKFFDNNL</sequence>
<dbReference type="RefSeq" id="WP_311950823.1">
    <property type="nucleotide sequence ID" value="NZ_JAVLVU010000001.1"/>
</dbReference>
<reference evidence="8" key="1">
    <citation type="submission" date="2023-07" db="EMBL/GenBank/DDBJ databases">
        <title>Functional and genomic diversity of the sorghum phyllosphere microbiome.</title>
        <authorList>
            <person name="Shade A."/>
        </authorList>
    </citation>
    <scope>NUCLEOTIDE SEQUENCE [LARGE SCALE GENOMIC DNA]</scope>
    <source>
        <strain evidence="8">SORGH_AS_0422</strain>
    </source>
</reference>
<feature type="transmembrane region" description="Helical" evidence="6">
    <location>
        <begin position="256"/>
        <end position="276"/>
    </location>
</feature>
<accession>A0ABU3GW17</accession>
<feature type="transmembrane region" description="Helical" evidence="6">
    <location>
        <begin position="168"/>
        <end position="201"/>
    </location>
</feature>
<feature type="transmembrane region" description="Helical" evidence="6">
    <location>
        <begin position="222"/>
        <end position="244"/>
    </location>
</feature>
<dbReference type="Pfam" id="PF03706">
    <property type="entry name" value="LPG_synthase_TM"/>
    <property type="match status" value="1"/>
</dbReference>